<dbReference type="SUPFAM" id="SSF55816">
    <property type="entry name" value="5'-nucleotidase (syn. UDP-sugar hydrolase), C-terminal domain"/>
    <property type="match status" value="1"/>
</dbReference>
<dbReference type="PANTHER" id="PTHR11575">
    <property type="entry name" value="5'-NUCLEOTIDASE-RELATED"/>
    <property type="match status" value="1"/>
</dbReference>
<dbReference type="Gene3D" id="3.90.780.10">
    <property type="entry name" value="5'-Nucleotidase, C-terminal domain"/>
    <property type="match status" value="1"/>
</dbReference>
<keyword evidence="9" id="KW-1185">Reference proteome</keyword>
<keyword evidence="3" id="KW-0732">Signal</keyword>
<dbReference type="SUPFAM" id="SSF56300">
    <property type="entry name" value="Metallo-dependent phosphatases"/>
    <property type="match status" value="1"/>
</dbReference>
<dbReference type="Gene3D" id="3.60.21.10">
    <property type="match status" value="1"/>
</dbReference>
<dbReference type="GO" id="GO:0046872">
    <property type="term" value="F:metal ion binding"/>
    <property type="evidence" value="ECO:0007669"/>
    <property type="project" value="UniProtKB-KW"/>
</dbReference>
<dbReference type="Pfam" id="PF00149">
    <property type="entry name" value="Metallophos"/>
    <property type="match status" value="1"/>
</dbReference>
<keyword evidence="5" id="KW-0378">Hydrolase</keyword>
<dbReference type="FunFam" id="3.60.21.10:FF:000020">
    <property type="entry name" value="NT5E isoform 4"/>
    <property type="match status" value="1"/>
</dbReference>
<dbReference type="InterPro" id="IPR036907">
    <property type="entry name" value="5'-Nucleotdase_C_sf"/>
</dbReference>
<evidence type="ECO:0000259" key="7">
    <source>
        <dbReference type="Pfam" id="PF02872"/>
    </source>
</evidence>
<dbReference type="GO" id="GO:0016788">
    <property type="term" value="F:hydrolase activity, acting on ester bonds"/>
    <property type="evidence" value="ECO:0007669"/>
    <property type="project" value="InterPro"/>
</dbReference>
<evidence type="ECO:0000256" key="4">
    <source>
        <dbReference type="ARBA" id="ARBA00022741"/>
    </source>
</evidence>
<dbReference type="GO" id="GO:0009166">
    <property type="term" value="P:nucleotide catabolic process"/>
    <property type="evidence" value="ECO:0007669"/>
    <property type="project" value="InterPro"/>
</dbReference>
<feature type="domain" description="5'-Nucleotidase C-terminal" evidence="7">
    <location>
        <begin position="570"/>
        <end position="745"/>
    </location>
</feature>
<dbReference type="OrthoDB" id="7722975at2759"/>
<dbReference type="EMBL" id="JAACJK010000226">
    <property type="protein sequence ID" value="KAF5311528.1"/>
    <property type="molecule type" value="Genomic_DNA"/>
</dbReference>
<evidence type="ECO:0000256" key="5">
    <source>
        <dbReference type="ARBA" id="ARBA00022801"/>
    </source>
</evidence>
<feature type="domain" description="Calcineurin-like phosphoesterase" evidence="6">
    <location>
        <begin position="258"/>
        <end position="476"/>
    </location>
</feature>
<evidence type="ECO:0000313" key="8">
    <source>
        <dbReference type="EMBL" id="KAF5311528.1"/>
    </source>
</evidence>
<dbReference type="Proteomes" id="UP000541558">
    <property type="component" value="Unassembled WGS sequence"/>
</dbReference>
<dbReference type="PRINTS" id="PR01607">
    <property type="entry name" value="APYRASEFAMLY"/>
</dbReference>
<evidence type="ECO:0000259" key="6">
    <source>
        <dbReference type="Pfam" id="PF00149"/>
    </source>
</evidence>
<dbReference type="PROSITE" id="PS00786">
    <property type="entry name" value="5_NUCLEOTIDASE_2"/>
    <property type="match status" value="1"/>
</dbReference>
<dbReference type="AlphaFoldDB" id="A0A8H5AVX5"/>
<protein>
    <recommendedName>
        <fullName evidence="10">5'-nucleotidase</fullName>
    </recommendedName>
</protein>
<gene>
    <name evidence="8" type="ORF">D9611_011544</name>
</gene>
<dbReference type="InterPro" id="IPR029052">
    <property type="entry name" value="Metallo-depent_PP-like"/>
</dbReference>
<evidence type="ECO:0000256" key="3">
    <source>
        <dbReference type="ARBA" id="ARBA00022729"/>
    </source>
</evidence>
<comment type="similarity">
    <text evidence="1">Belongs to the 5'-nucleotidase family.</text>
</comment>
<dbReference type="PANTHER" id="PTHR11575:SF24">
    <property type="entry name" value="5'-NUCLEOTIDASE"/>
    <property type="match status" value="1"/>
</dbReference>
<dbReference type="CDD" id="cd07409">
    <property type="entry name" value="MPP_CD73_N"/>
    <property type="match status" value="1"/>
</dbReference>
<reference evidence="8 9" key="1">
    <citation type="journal article" date="2020" name="ISME J.">
        <title>Uncovering the hidden diversity of litter-decomposition mechanisms in mushroom-forming fungi.</title>
        <authorList>
            <person name="Floudas D."/>
            <person name="Bentzer J."/>
            <person name="Ahren D."/>
            <person name="Johansson T."/>
            <person name="Persson P."/>
            <person name="Tunlid A."/>
        </authorList>
    </citation>
    <scope>NUCLEOTIDE SEQUENCE [LARGE SCALE GENOMIC DNA]</scope>
    <source>
        <strain evidence="8 9">CBS 175.51</strain>
    </source>
</reference>
<name>A0A8H5AVX5_9AGAR</name>
<dbReference type="Pfam" id="PF02872">
    <property type="entry name" value="5_nucleotid_C"/>
    <property type="match status" value="1"/>
</dbReference>
<keyword evidence="2" id="KW-0479">Metal-binding</keyword>
<keyword evidence="4" id="KW-0547">Nucleotide-binding</keyword>
<evidence type="ECO:0000256" key="2">
    <source>
        <dbReference type="ARBA" id="ARBA00022723"/>
    </source>
</evidence>
<organism evidence="8 9">
    <name type="scientific">Ephemerocybe angulata</name>
    <dbReference type="NCBI Taxonomy" id="980116"/>
    <lineage>
        <taxon>Eukaryota</taxon>
        <taxon>Fungi</taxon>
        <taxon>Dikarya</taxon>
        <taxon>Basidiomycota</taxon>
        <taxon>Agaricomycotina</taxon>
        <taxon>Agaricomycetes</taxon>
        <taxon>Agaricomycetidae</taxon>
        <taxon>Agaricales</taxon>
        <taxon>Agaricineae</taxon>
        <taxon>Psathyrellaceae</taxon>
        <taxon>Ephemerocybe</taxon>
    </lineage>
</organism>
<evidence type="ECO:0008006" key="10">
    <source>
        <dbReference type="Google" id="ProtNLM"/>
    </source>
</evidence>
<sequence length="796" mass="86759">MELILSTSLPWSANWSTKEGKAVYKTQCPAAAEPTITIEKAIPAAEGEEETFKAVGKIKIRGTYDSEVTIKGSPRRITAEILRKGERNSGKYGLRDQYVTGPDGREYLWKILEKKVELERPLVDTNLFKEYANDTRRSQMRNPVERVIEALERYKNRRTLCHKLPVPLHLPKAPPILGGSMKSVLVVSALLSPLLLAAARSTATEVVVDRLVSRDYLEWEEKSHLAKRASGFANGGASSNAGKDKFGGLKDKKNFEISFYHVNDVHAHLDQFRSSGSSCTDPSKGCVGGYPRIKALIEKDRPTKKNSLFLNAGDEFQGTLFYTLYKGEATSSILNKLGFDAMTLGNHEFDDGDDLLATFLSNLTFPVISANVHTTNKKLARNIVPYKIFNTGKYRGLDLAVVAVTTETTKTTSRPGEGTTFEDPVVAVKRTVDYIKKHYRNIKRFVALTHIGYDNDIRLAQQSTDISLIIGGHSHTLLADNSTVPGAKGPYPTIAKNTNGEEVFVVTSYRWGEYLGYIDLEFDQRGRVVRYEGAPIHLTNTDNATLAENPKLKQEVQKWAEGFAPYSAQVVGHTELTLDITVCQAGECSMGDLAADAIAGMAPSNTTSPFHNTTSAPSTGAIFAGGIMNAGGVRSSIDPGNITLQQVLEVFPFGNTLVELDFTSTQLWNAFESIVSKSNVEDPSIPVTSFVQVSSSIHFQYNPAGPVGSRLTSLTVAGGQAVSKEDGKKWTIATIDYLAAGGDGFWPPRSAADYTTLDPLDVVFVSYLKGLGGLQGTADGVATLKIELDGRISTSQ</sequence>
<dbReference type="InterPro" id="IPR006146">
    <property type="entry name" value="5'-Nucleotdase_CS"/>
</dbReference>
<comment type="caution">
    <text evidence="8">The sequence shown here is derived from an EMBL/GenBank/DDBJ whole genome shotgun (WGS) entry which is preliminary data.</text>
</comment>
<dbReference type="GO" id="GO:0000166">
    <property type="term" value="F:nucleotide binding"/>
    <property type="evidence" value="ECO:0007669"/>
    <property type="project" value="UniProtKB-KW"/>
</dbReference>
<evidence type="ECO:0000256" key="1">
    <source>
        <dbReference type="ARBA" id="ARBA00006654"/>
    </source>
</evidence>
<proteinExistence type="inferred from homology"/>
<evidence type="ECO:0000313" key="9">
    <source>
        <dbReference type="Proteomes" id="UP000541558"/>
    </source>
</evidence>
<dbReference type="InterPro" id="IPR006179">
    <property type="entry name" value="5_nucleotidase/apyrase"/>
</dbReference>
<dbReference type="InterPro" id="IPR008334">
    <property type="entry name" value="5'-Nucleotdase_C"/>
</dbReference>
<dbReference type="InterPro" id="IPR004843">
    <property type="entry name" value="Calcineurin-like_PHP"/>
</dbReference>
<accession>A0A8H5AVX5</accession>